<feature type="region of interest" description="Disordered" evidence="1">
    <location>
        <begin position="25"/>
        <end position="59"/>
    </location>
</feature>
<dbReference type="EMBL" id="UYRT01000451">
    <property type="protein sequence ID" value="VDK28210.1"/>
    <property type="molecule type" value="Genomic_DNA"/>
</dbReference>
<dbReference type="WBParaSite" id="GPUH_0000050601-mRNA-1">
    <property type="protein sequence ID" value="GPUH_0000050601-mRNA-1"/>
    <property type="gene ID" value="GPUH_0000050601"/>
</dbReference>
<protein>
    <submittedName>
        <fullName evidence="2 4">Uncharacterized protein</fullName>
    </submittedName>
</protein>
<feature type="compositionally biased region" description="Low complexity" evidence="1">
    <location>
        <begin position="27"/>
        <end position="59"/>
    </location>
</feature>
<sequence length="76" mass="8401">MCLSVTVGKTLSHENTVVRVDPGLKYQQQQQQQQQQPQQQKPPGVSSSASSPRLVSLPGSPYASFRYLLLFRSLLG</sequence>
<proteinExistence type="predicted"/>
<accession>A0A183CVL5</accession>
<evidence type="ECO:0000313" key="3">
    <source>
        <dbReference type="Proteomes" id="UP000271098"/>
    </source>
</evidence>
<keyword evidence="3" id="KW-1185">Reference proteome</keyword>
<evidence type="ECO:0000313" key="4">
    <source>
        <dbReference type="WBParaSite" id="GPUH_0000050601-mRNA-1"/>
    </source>
</evidence>
<gene>
    <name evidence="2" type="ORF">GPUH_LOCUS506</name>
</gene>
<evidence type="ECO:0000256" key="1">
    <source>
        <dbReference type="SAM" id="MobiDB-lite"/>
    </source>
</evidence>
<organism evidence="4">
    <name type="scientific">Gongylonema pulchrum</name>
    <dbReference type="NCBI Taxonomy" id="637853"/>
    <lineage>
        <taxon>Eukaryota</taxon>
        <taxon>Metazoa</taxon>
        <taxon>Ecdysozoa</taxon>
        <taxon>Nematoda</taxon>
        <taxon>Chromadorea</taxon>
        <taxon>Rhabditida</taxon>
        <taxon>Spirurina</taxon>
        <taxon>Spiruromorpha</taxon>
        <taxon>Spiruroidea</taxon>
        <taxon>Gongylonematidae</taxon>
        <taxon>Gongylonema</taxon>
    </lineage>
</organism>
<reference evidence="4" key="1">
    <citation type="submission" date="2016-06" db="UniProtKB">
        <authorList>
            <consortium name="WormBaseParasite"/>
        </authorList>
    </citation>
    <scope>IDENTIFICATION</scope>
</reference>
<reference evidence="2 3" key="2">
    <citation type="submission" date="2018-11" db="EMBL/GenBank/DDBJ databases">
        <authorList>
            <consortium name="Pathogen Informatics"/>
        </authorList>
    </citation>
    <scope>NUCLEOTIDE SEQUENCE [LARGE SCALE GENOMIC DNA]</scope>
</reference>
<dbReference type="Proteomes" id="UP000271098">
    <property type="component" value="Unassembled WGS sequence"/>
</dbReference>
<evidence type="ECO:0000313" key="2">
    <source>
        <dbReference type="EMBL" id="VDK28210.1"/>
    </source>
</evidence>
<dbReference type="AlphaFoldDB" id="A0A183CVL5"/>
<name>A0A183CVL5_9BILA</name>